<feature type="transmembrane region" description="Helical" evidence="9">
    <location>
        <begin position="298"/>
        <end position="318"/>
    </location>
</feature>
<dbReference type="InterPro" id="IPR004485">
    <property type="entry name" value="Cobalamin_biosynth_CobD/CbiB"/>
</dbReference>
<evidence type="ECO:0000313" key="11">
    <source>
        <dbReference type="Proteomes" id="UP000323166"/>
    </source>
</evidence>
<gene>
    <name evidence="9" type="primary">cobD</name>
    <name evidence="10" type="ORF">LX24_00127</name>
</gene>
<comment type="caution">
    <text evidence="10">The sequence shown here is derived from an EMBL/GenBank/DDBJ whole genome shotgun (WGS) entry which is preliminary data.</text>
</comment>
<evidence type="ECO:0000256" key="1">
    <source>
        <dbReference type="ARBA" id="ARBA00004651"/>
    </source>
</evidence>
<keyword evidence="6 9" id="KW-0812">Transmembrane</keyword>
<evidence type="ECO:0000256" key="5">
    <source>
        <dbReference type="ARBA" id="ARBA00022573"/>
    </source>
</evidence>
<evidence type="ECO:0000256" key="8">
    <source>
        <dbReference type="ARBA" id="ARBA00023136"/>
    </source>
</evidence>
<dbReference type="RefSeq" id="WP_166510205.1">
    <property type="nucleotide sequence ID" value="NZ_VNHM01000001.1"/>
</dbReference>
<evidence type="ECO:0000256" key="7">
    <source>
        <dbReference type="ARBA" id="ARBA00022989"/>
    </source>
</evidence>
<evidence type="ECO:0000256" key="4">
    <source>
        <dbReference type="ARBA" id="ARBA00022475"/>
    </source>
</evidence>
<evidence type="ECO:0000256" key="2">
    <source>
        <dbReference type="ARBA" id="ARBA00004953"/>
    </source>
</evidence>
<comment type="subcellular location">
    <subcellularLocation>
        <location evidence="1 9">Cell membrane</location>
        <topology evidence="1 9">Multi-pass membrane protein</topology>
    </subcellularLocation>
</comment>
<dbReference type="GO" id="GO:0015420">
    <property type="term" value="F:ABC-type vitamin B12 transporter activity"/>
    <property type="evidence" value="ECO:0007669"/>
    <property type="project" value="UniProtKB-UniRule"/>
</dbReference>
<dbReference type="UniPathway" id="UPA00148"/>
<comment type="similarity">
    <text evidence="3 9">Belongs to the CobD/CbiB family.</text>
</comment>
<dbReference type="PANTHER" id="PTHR34308">
    <property type="entry name" value="COBALAMIN BIOSYNTHESIS PROTEIN CBIB"/>
    <property type="match status" value="1"/>
</dbReference>
<evidence type="ECO:0000256" key="3">
    <source>
        <dbReference type="ARBA" id="ARBA00006263"/>
    </source>
</evidence>
<keyword evidence="7 9" id="KW-1133">Transmembrane helix</keyword>
<dbReference type="AlphaFoldDB" id="A0A5S4ZXN2"/>
<dbReference type="PANTHER" id="PTHR34308:SF1">
    <property type="entry name" value="COBALAMIN BIOSYNTHESIS PROTEIN CBIB"/>
    <property type="match status" value="1"/>
</dbReference>
<protein>
    <recommendedName>
        <fullName evidence="9">Cobalamin biosynthesis protein CobD</fullName>
    </recommendedName>
</protein>
<dbReference type="EMBL" id="VNHM01000001">
    <property type="protein sequence ID" value="TYO97844.1"/>
    <property type="molecule type" value="Genomic_DNA"/>
</dbReference>
<keyword evidence="5 9" id="KW-0169">Cobalamin biosynthesis</keyword>
<dbReference type="HAMAP" id="MF_00024">
    <property type="entry name" value="CobD_CbiB"/>
    <property type="match status" value="1"/>
</dbReference>
<dbReference type="Pfam" id="PF03186">
    <property type="entry name" value="CobD_Cbib"/>
    <property type="match status" value="1"/>
</dbReference>
<dbReference type="NCBIfam" id="TIGR00380">
    <property type="entry name" value="cobal_cbiB"/>
    <property type="match status" value="1"/>
</dbReference>
<comment type="function">
    <text evidence="9">Converts cobyric acid to cobinamide by the addition of aminopropanol on the F carboxylic group.</text>
</comment>
<keyword evidence="4 9" id="KW-1003">Cell membrane</keyword>
<name>A0A5S4ZXN2_9FIRM</name>
<reference evidence="10 11" key="1">
    <citation type="submission" date="2019-07" db="EMBL/GenBank/DDBJ databases">
        <title>Genomic Encyclopedia of Type Strains, Phase I: the one thousand microbial genomes (KMG-I) project.</title>
        <authorList>
            <person name="Kyrpides N."/>
        </authorList>
    </citation>
    <scope>NUCLEOTIDE SEQUENCE [LARGE SCALE GENOMIC DNA]</scope>
    <source>
        <strain evidence="10 11">DSM 6562</strain>
    </source>
</reference>
<comment type="pathway">
    <text evidence="2 9">Cofactor biosynthesis; adenosylcobalamin biosynthesis.</text>
</comment>
<dbReference type="GO" id="GO:0048472">
    <property type="term" value="F:threonine-phosphate decarboxylase activity"/>
    <property type="evidence" value="ECO:0007669"/>
    <property type="project" value="InterPro"/>
</dbReference>
<proteinExistence type="inferred from homology"/>
<keyword evidence="11" id="KW-1185">Reference proteome</keyword>
<dbReference type="GO" id="GO:0005886">
    <property type="term" value="C:plasma membrane"/>
    <property type="evidence" value="ECO:0007669"/>
    <property type="project" value="UniProtKB-SubCell"/>
</dbReference>
<feature type="transmembrane region" description="Helical" evidence="9">
    <location>
        <begin position="54"/>
        <end position="76"/>
    </location>
</feature>
<accession>A0A5S4ZXN2</accession>
<dbReference type="GO" id="GO:0009236">
    <property type="term" value="P:cobalamin biosynthetic process"/>
    <property type="evidence" value="ECO:0007669"/>
    <property type="project" value="UniProtKB-UniRule"/>
</dbReference>
<organism evidence="10 11">
    <name type="scientific">Desulfallas thermosapovorans DSM 6562</name>
    <dbReference type="NCBI Taxonomy" id="1121431"/>
    <lineage>
        <taxon>Bacteria</taxon>
        <taxon>Bacillati</taxon>
        <taxon>Bacillota</taxon>
        <taxon>Clostridia</taxon>
        <taxon>Eubacteriales</taxon>
        <taxon>Desulfallaceae</taxon>
        <taxon>Desulfallas</taxon>
    </lineage>
</organism>
<dbReference type="Proteomes" id="UP000323166">
    <property type="component" value="Unassembled WGS sequence"/>
</dbReference>
<evidence type="ECO:0000256" key="6">
    <source>
        <dbReference type="ARBA" id="ARBA00022692"/>
    </source>
</evidence>
<keyword evidence="8 9" id="KW-0472">Membrane</keyword>
<feature type="transmembrane region" description="Helical" evidence="9">
    <location>
        <begin position="83"/>
        <end position="104"/>
    </location>
</feature>
<evidence type="ECO:0000256" key="9">
    <source>
        <dbReference type="HAMAP-Rule" id="MF_00024"/>
    </source>
</evidence>
<evidence type="ECO:0000313" key="10">
    <source>
        <dbReference type="EMBL" id="TYO97844.1"/>
    </source>
</evidence>
<sequence length="319" mass="34787">MNIFVLFALVGFIIDLLVGDPPRLPHPVVYIGRGIARLEKVARSVASSPLALKAAGVGIAITVVVVSFGVTMLILWAARQASYYVYLFLGAWIVSTTLATRGLAEAAGTIRQLLLADDQQVARRQVGYIVGRDTESMDREQMVRATVETVAENINDAVVAPLFYACLGGPALAMAYRAINTLDSMLGYKNDRYLYLGWASARLDDWAGYIPARLTGLVLLLAAWLSGRDWKRALRAWRRDAAGHPSPNSGIPESVMAGAIHVRLGGCNIYDGVASFRTYMGDPLEEFRPDHIVRAVDMLYLSSTCAVICLVVLAWLVIN</sequence>
<comment type="caution">
    <text evidence="9">Lacks conserved residue(s) required for the propagation of feature annotation.</text>
</comment>